<reference evidence="2 3" key="1">
    <citation type="journal article" date="2004" name="Science">
        <title>The genome of the diatom Thalassiosira pseudonana: ecology, evolution, and metabolism.</title>
        <authorList>
            <person name="Armbrust E.V."/>
            <person name="Berges J.A."/>
            <person name="Bowler C."/>
            <person name="Green B.R."/>
            <person name="Martinez D."/>
            <person name="Putnam N.H."/>
            <person name="Zhou S."/>
            <person name="Allen A.E."/>
            <person name="Apt K.E."/>
            <person name="Bechner M."/>
            <person name="Brzezinski M.A."/>
            <person name="Chaal B.K."/>
            <person name="Chiovitti A."/>
            <person name="Davis A.K."/>
            <person name="Demarest M.S."/>
            <person name="Detter J.C."/>
            <person name="Glavina T."/>
            <person name="Goodstein D."/>
            <person name="Hadi M.Z."/>
            <person name="Hellsten U."/>
            <person name="Hildebrand M."/>
            <person name="Jenkins B.D."/>
            <person name="Jurka J."/>
            <person name="Kapitonov V.V."/>
            <person name="Kroger N."/>
            <person name="Lau W.W."/>
            <person name="Lane T.W."/>
            <person name="Larimer F.W."/>
            <person name="Lippmeier J.C."/>
            <person name="Lucas S."/>
            <person name="Medina M."/>
            <person name="Montsant A."/>
            <person name="Obornik M."/>
            <person name="Parker M.S."/>
            <person name="Palenik B."/>
            <person name="Pazour G.J."/>
            <person name="Richardson P.M."/>
            <person name="Rynearson T.A."/>
            <person name="Saito M.A."/>
            <person name="Schwartz D.C."/>
            <person name="Thamatrakoln K."/>
            <person name="Valentin K."/>
            <person name="Vardi A."/>
            <person name="Wilkerson F.P."/>
            <person name="Rokhsar D.S."/>
        </authorList>
    </citation>
    <scope>NUCLEOTIDE SEQUENCE [LARGE SCALE GENOMIC DNA]</scope>
    <source>
        <strain evidence="2 3">CCMP1335</strain>
    </source>
</reference>
<reference evidence="2 3" key="2">
    <citation type="journal article" date="2008" name="Nature">
        <title>The Phaeodactylum genome reveals the evolutionary history of diatom genomes.</title>
        <authorList>
            <person name="Bowler C."/>
            <person name="Allen A.E."/>
            <person name="Badger J.H."/>
            <person name="Grimwood J."/>
            <person name="Jabbari K."/>
            <person name="Kuo A."/>
            <person name="Maheswari U."/>
            <person name="Martens C."/>
            <person name="Maumus F."/>
            <person name="Otillar R.P."/>
            <person name="Rayko E."/>
            <person name="Salamov A."/>
            <person name="Vandepoele K."/>
            <person name="Beszteri B."/>
            <person name="Gruber A."/>
            <person name="Heijde M."/>
            <person name="Katinka M."/>
            <person name="Mock T."/>
            <person name="Valentin K."/>
            <person name="Verret F."/>
            <person name="Berges J.A."/>
            <person name="Brownlee C."/>
            <person name="Cadoret J.P."/>
            <person name="Chiovitti A."/>
            <person name="Choi C.J."/>
            <person name="Coesel S."/>
            <person name="De Martino A."/>
            <person name="Detter J.C."/>
            <person name="Durkin C."/>
            <person name="Falciatore A."/>
            <person name="Fournet J."/>
            <person name="Haruta M."/>
            <person name="Huysman M.J."/>
            <person name="Jenkins B.D."/>
            <person name="Jiroutova K."/>
            <person name="Jorgensen R.E."/>
            <person name="Joubert Y."/>
            <person name="Kaplan A."/>
            <person name="Kroger N."/>
            <person name="Kroth P.G."/>
            <person name="La Roche J."/>
            <person name="Lindquist E."/>
            <person name="Lommer M."/>
            <person name="Martin-Jezequel V."/>
            <person name="Lopez P.J."/>
            <person name="Lucas S."/>
            <person name="Mangogna M."/>
            <person name="McGinnis K."/>
            <person name="Medlin L.K."/>
            <person name="Montsant A."/>
            <person name="Oudot-Le Secq M.P."/>
            <person name="Napoli C."/>
            <person name="Obornik M."/>
            <person name="Parker M.S."/>
            <person name="Petit J.L."/>
            <person name="Porcel B.M."/>
            <person name="Poulsen N."/>
            <person name="Robison M."/>
            <person name="Rychlewski L."/>
            <person name="Rynearson T.A."/>
            <person name="Schmutz J."/>
            <person name="Shapiro H."/>
            <person name="Siaut M."/>
            <person name="Stanley M."/>
            <person name="Sussman M.R."/>
            <person name="Taylor A.R."/>
            <person name="Vardi A."/>
            <person name="von Dassow P."/>
            <person name="Vyverman W."/>
            <person name="Willis A."/>
            <person name="Wyrwicz L.S."/>
            <person name="Rokhsar D.S."/>
            <person name="Weissenbach J."/>
            <person name="Armbrust E.V."/>
            <person name="Green B.R."/>
            <person name="Van de Peer Y."/>
            <person name="Grigoriev I.V."/>
        </authorList>
    </citation>
    <scope>NUCLEOTIDE SEQUENCE [LARGE SCALE GENOMIC DNA]</scope>
    <source>
        <strain evidence="2 3">CCMP1335</strain>
    </source>
</reference>
<dbReference type="PaxDb" id="35128-Thaps23668"/>
<keyword evidence="3" id="KW-1185">Reference proteome</keyword>
<evidence type="ECO:0000256" key="1">
    <source>
        <dbReference type="SAM" id="MobiDB-lite"/>
    </source>
</evidence>
<dbReference type="eggNOG" id="ENOG502SVCE">
    <property type="taxonomic scope" value="Eukaryota"/>
</dbReference>
<feature type="region of interest" description="Disordered" evidence="1">
    <location>
        <begin position="829"/>
        <end position="860"/>
    </location>
</feature>
<proteinExistence type="predicted"/>
<dbReference type="SUPFAM" id="SSF53474">
    <property type="entry name" value="alpha/beta-Hydrolases"/>
    <property type="match status" value="1"/>
</dbReference>
<name>B8C6E4_THAPS</name>
<accession>B8C6E4</accession>
<feature type="compositionally biased region" description="Low complexity" evidence="1">
    <location>
        <begin position="844"/>
        <end position="854"/>
    </location>
</feature>
<dbReference type="AlphaFoldDB" id="B8C6E4"/>
<sequence>MNKKSRLLSTLNHHKDHNRRSTMKLHHLLLFTTTAHGRLHSHHRDLIGEDYCVWGPNYECYTTGWPSCCSSNATIADNSTAIAGNNTCPDLPEGILPPCELSTTTYTTSSFTTTVSDESSTTPAGLPDATLPVRETTTPATAADTTLPVLGSSYCTYAPDTSCYLTGWPACCSEGASTCPDQQPACEVSSTTIPSSPVTATIILGSDYCTYGPDYNCYSDGWPSCCIEDETTCPEEQPPCIPGASFCTYAPDTSCYETGWPACCSDDASTCPQNQPPCEITSTTSSLSPNTEIPVTAFTALTLPEGGLRTCNEVIEMDYPDNILPKEIILAILEGMIEQSYPVEAVEAGKEQMAALVKYDLRAHKICATCEEVNAMWEAKNACIDGEPCTSKSFASEVMTYCMESSFAYGRTMSGLLLEPIDSVTKDPIVGRVATTIFSDPTNPEPFNCPSETWPTDVVASPPMQIGAMATASSGTYTIVPDVLGNGEGEEWLGCFWFVVLLEFCSLRCSFFVNESDWEGIRSYIVKTVYQASAVPLLLKLQNDVENNYNCTVLDKRINILGYSEGGYASVAIADAFDTLDDGYIHTFTGIGGAPIRLSTEQLYVIVEMHSNSYPFPPFIARLGNSYSSTNVDLPNTNLSDTDIQQNFASEEYLDDGDEYKDVRAWAEFGVGYEEMFGLMPMPPGGDFSDIINPEVVDMVVSSFAVNNSDPCNSEFATDAVGVLCEAVIQNDLLETIESFDYPVVLCHSPNDELVFYANVPNTTMNDNLVMVQDHGDGVPQPSGNHSTAYGECVMGFLVSFSDTSDSSIRGILPLEDGEGSCRVSEIAMPSKSPTVDGGEGGASVTPTKSPTTTDTDEKEPIVPDSVAVSSSVYYALTLVLVSAVGAAWW</sequence>
<dbReference type="RefSeq" id="XP_002291704.1">
    <property type="nucleotide sequence ID" value="XM_002291668.1"/>
</dbReference>
<dbReference type="Proteomes" id="UP000001449">
    <property type="component" value="Chromosome 8"/>
</dbReference>
<dbReference type="KEGG" id="tps:THAPSDRAFT_23668"/>
<evidence type="ECO:0000313" key="3">
    <source>
        <dbReference type="Proteomes" id="UP000001449"/>
    </source>
</evidence>
<dbReference type="HOGENOM" id="CLU_324543_0_0_1"/>
<gene>
    <name evidence="2" type="ORF">THAPSDRAFT_23668</name>
</gene>
<organism evidence="2 3">
    <name type="scientific">Thalassiosira pseudonana</name>
    <name type="common">Marine diatom</name>
    <name type="synonym">Cyclotella nana</name>
    <dbReference type="NCBI Taxonomy" id="35128"/>
    <lineage>
        <taxon>Eukaryota</taxon>
        <taxon>Sar</taxon>
        <taxon>Stramenopiles</taxon>
        <taxon>Ochrophyta</taxon>
        <taxon>Bacillariophyta</taxon>
        <taxon>Coscinodiscophyceae</taxon>
        <taxon>Thalassiosirophycidae</taxon>
        <taxon>Thalassiosirales</taxon>
        <taxon>Thalassiosiraceae</taxon>
        <taxon>Thalassiosira</taxon>
    </lineage>
</organism>
<protein>
    <submittedName>
        <fullName evidence="2">Uncharacterized protein</fullName>
    </submittedName>
</protein>
<dbReference type="Gene3D" id="3.40.50.1820">
    <property type="entry name" value="alpha/beta hydrolase"/>
    <property type="match status" value="1"/>
</dbReference>
<dbReference type="InParanoid" id="B8C6E4"/>
<dbReference type="InterPro" id="IPR029058">
    <property type="entry name" value="AB_hydrolase_fold"/>
</dbReference>
<dbReference type="GeneID" id="7443448"/>
<evidence type="ECO:0000313" key="2">
    <source>
        <dbReference type="EMBL" id="EED90555.1"/>
    </source>
</evidence>
<dbReference type="EMBL" id="CM000644">
    <property type="protein sequence ID" value="EED90555.1"/>
    <property type="molecule type" value="Genomic_DNA"/>
</dbReference>